<accession>A0A944GQV0</accession>
<evidence type="ECO:0000256" key="1">
    <source>
        <dbReference type="SAM" id="Phobius"/>
    </source>
</evidence>
<feature type="domain" description="DUF1214" evidence="2">
    <location>
        <begin position="108"/>
        <end position="190"/>
    </location>
</feature>
<dbReference type="InterPro" id="IPR010621">
    <property type="entry name" value="DUF1214"/>
</dbReference>
<evidence type="ECO:0000259" key="2">
    <source>
        <dbReference type="Pfam" id="PF06742"/>
    </source>
</evidence>
<keyword evidence="1" id="KW-1133">Transmembrane helix</keyword>
<comment type="caution">
    <text evidence="3">The sequence shown here is derived from an EMBL/GenBank/DDBJ whole genome shotgun (WGS) entry which is preliminary data.</text>
</comment>
<gene>
    <name evidence="3" type="ORF">DYI23_00735</name>
</gene>
<organism evidence="3 4">
    <name type="scientific">Roseibium polysiphoniae</name>
    <dbReference type="NCBI Taxonomy" id="2571221"/>
    <lineage>
        <taxon>Bacteria</taxon>
        <taxon>Pseudomonadati</taxon>
        <taxon>Pseudomonadota</taxon>
        <taxon>Alphaproteobacteria</taxon>
        <taxon>Hyphomicrobiales</taxon>
        <taxon>Stappiaceae</taxon>
        <taxon>Roseibium</taxon>
    </lineage>
</organism>
<sequence>MNVAPKTPTSQVPIHSEASWYEPDMPAIIAPRRPTPIRSLFAVLLILFAGSLLGITSAYLMIERDRPFLSVTIGPWSAYPEAGTSEADPYSVAIYTRSARIPLASGEGLAISARTDSSGATLNPACDYRISGQTPTARLWTLTAADDHGRLVPPLAGRTFLTSRQILRKEDGSFEITAARAPRPGNWLPLGLPRASETGADGMATAGGIGSGLMFTFRLYDAPITTGSALDGAVMPVIERLSCS</sequence>
<name>A0A944GQV0_9HYPH</name>
<dbReference type="InterPro" id="IPR037049">
    <property type="entry name" value="DUF1214_C_sf"/>
</dbReference>
<dbReference type="Pfam" id="PF06742">
    <property type="entry name" value="DUF1214"/>
    <property type="match status" value="1"/>
</dbReference>
<dbReference type="Proteomes" id="UP000705379">
    <property type="component" value="Unassembled WGS sequence"/>
</dbReference>
<dbReference type="Gene3D" id="2.60.120.600">
    <property type="entry name" value="Domain of unknown function DUF1214, C-terminal domain"/>
    <property type="match status" value="1"/>
</dbReference>
<dbReference type="PIRSF" id="PIRSF009471">
    <property type="entry name" value="UCP009471"/>
    <property type="match status" value="1"/>
</dbReference>
<dbReference type="RefSeq" id="WP_213214494.1">
    <property type="nucleotide sequence ID" value="NZ_QTKU01000001.1"/>
</dbReference>
<dbReference type="EMBL" id="QTKU01000001">
    <property type="protein sequence ID" value="MBS8258729.1"/>
    <property type="molecule type" value="Genomic_DNA"/>
</dbReference>
<reference evidence="3" key="1">
    <citation type="submission" date="2018-08" db="EMBL/GenBank/DDBJ databases">
        <authorList>
            <person name="Jin W."/>
            <person name="Wang H."/>
            <person name="Yang Y."/>
            <person name="Li M."/>
            <person name="Liu J."/>
        </authorList>
    </citation>
    <scope>NUCLEOTIDE SEQUENCE</scope>
    <source>
        <strain evidence="3">AESS21</strain>
    </source>
</reference>
<reference evidence="3" key="2">
    <citation type="journal article" date="2021" name="Microorganisms">
        <title>Bacterial Dimethylsulfoniopropionate Biosynthesis in the East China Sea.</title>
        <authorList>
            <person name="Liu J."/>
            <person name="Zhang Y."/>
            <person name="Liu J."/>
            <person name="Zhong H."/>
            <person name="Williams B.T."/>
            <person name="Zheng Y."/>
            <person name="Curson A.R.J."/>
            <person name="Sun C."/>
            <person name="Sun H."/>
            <person name="Song D."/>
            <person name="Wagner Mackenzie B."/>
            <person name="Bermejo Martinez A."/>
            <person name="Todd J.D."/>
            <person name="Zhang X.H."/>
        </authorList>
    </citation>
    <scope>NUCLEOTIDE SEQUENCE</scope>
    <source>
        <strain evidence="3">AESS21</strain>
    </source>
</reference>
<protein>
    <submittedName>
        <fullName evidence="3">DUF1214 domain-containing protein</fullName>
    </submittedName>
</protein>
<dbReference type="SUPFAM" id="SSF160935">
    <property type="entry name" value="VPA0735-like"/>
    <property type="match status" value="1"/>
</dbReference>
<feature type="transmembrane region" description="Helical" evidence="1">
    <location>
        <begin position="40"/>
        <end position="62"/>
    </location>
</feature>
<dbReference type="InterPro" id="IPR012038">
    <property type="entry name" value="UCP009471"/>
</dbReference>
<keyword evidence="1" id="KW-0472">Membrane</keyword>
<proteinExistence type="predicted"/>
<evidence type="ECO:0000313" key="4">
    <source>
        <dbReference type="Proteomes" id="UP000705379"/>
    </source>
</evidence>
<dbReference type="AlphaFoldDB" id="A0A944GQV0"/>
<evidence type="ECO:0000313" key="3">
    <source>
        <dbReference type="EMBL" id="MBS8258729.1"/>
    </source>
</evidence>
<keyword evidence="1" id="KW-0812">Transmembrane</keyword>